<dbReference type="PROSITE" id="PS51257">
    <property type="entry name" value="PROKAR_LIPOPROTEIN"/>
    <property type="match status" value="1"/>
</dbReference>
<evidence type="ECO:0000313" key="4">
    <source>
        <dbReference type="Proteomes" id="UP000466130"/>
    </source>
</evidence>
<sequence>MKRLNIKRLLLVATLLTSACAYGNEYSKSYEACMQQAVSTLDIVTCISNEYERQDQRLNDNYQQLRGHLSDERRDQLLSVQRIWITYKEANCGFYAAPEGGTMARINANSCLLSETTRRADELENLMQP</sequence>
<feature type="signal peptide" evidence="1">
    <location>
        <begin position="1"/>
        <end position="23"/>
    </location>
</feature>
<dbReference type="Gene3D" id="1.20.1270.180">
    <property type="match status" value="1"/>
</dbReference>
<name>A0ABQ6X456_9GAMM</name>
<dbReference type="InterPro" id="IPR009739">
    <property type="entry name" value="LprI-like_N"/>
</dbReference>
<dbReference type="PANTHER" id="PTHR39176:SF1">
    <property type="entry name" value="PERIPLASMIC PROTEIN"/>
    <property type="match status" value="1"/>
</dbReference>
<keyword evidence="4" id="KW-1185">Reference proteome</keyword>
<dbReference type="Pfam" id="PF07007">
    <property type="entry name" value="LprI"/>
    <property type="match status" value="1"/>
</dbReference>
<protein>
    <submittedName>
        <fullName evidence="3">DUF1311 domain-containing protein</fullName>
    </submittedName>
</protein>
<dbReference type="Proteomes" id="UP000466130">
    <property type="component" value="Unassembled WGS sequence"/>
</dbReference>
<reference evidence="3 4" key="1">
    <citation type="submission" date="2019-09" db="EMBL/GenBank/DDBJ databases">
        <title>The Halomonas whole genome shotgun (WGS).</title>
        <authorList>
            <person name="Xie Z."/>
        </authorList>
    </citation>
    <scope>NUCLEOTIDE SEQUENCE [LARGE SCALE GENOMIC DNA]</scope>
    <source>
        <strain evidence="3 4">NBT06E8</strain>
    </source>
</reference>
<gene>
    <name evidence="3" type="ORF">F1978_17855</name>
</gene>
<comment type="caution">
    <text evidence="3">The sequence shown here is derived from an EMBL/GenBank/DDBJ whole genome shotgun (WGS) entry which is preliminary data.</text>
</comment>
<evidence type="ECO:0000313" key="3">
    <source>
        <dbReference type="EMBL" id="KAE8436265.1"/>
    </source>
</evidence>
<evidence type="ECO:0000256" key="1">
    <source>
        <dbReference type="SAM" id="SignalP"/>
    </source>
</evidence>
<evidence type="ECO:0000259" key="2">
    <source>
        <dbReference type="Pfam" id="PF07007"/>
    </source>
</evidence>
<feature type="domain" description="Lysozyme inhibitor LprI-like N-terminal" evidence="2">
    <location>
        <begin position="33"/>
        <end position="123"/>
    </location>
</feature>
<dbReference type="EMBL" id="VWRT01000035">
    <property type="protein sequence ID" value="KAE8436265.1"/>
    <property type="molecule type" value="Genomic_DNA"/>
</dbReference>
<feature type="chain" id="PRO_5047127525" evidence="1">
    <location>
        <begin position="24"/>
        <end position="129"/>
    </location>
</feature>
<proteinExistence type="predicted"/>
<keyword evidence="1" id="KW-0732">Signal</keyword>
<dbReference type="PANTHER" id="PTHR39176">
    <property type="entry name" value="PERIPLASMIC PROTEIN-RELATED"/>
    <property type="match status" value="1"/>
</dbReference>
<accession>A0ABQ6X456</accession>
<organism evidence="3 4">
    <name type="scientific">Vreelandella piezotolerans</name>
    <dbReference type="NCBI Taxonomy" id="2609667"/>
    <lineage>
        <taxon>Bacteria</taxon>
        <taxon>Pseudomonadati</taxon>
        <taxon>Pseudomonadota</taxon>
        <taxon>Gammaproteobacteria</taxon>
        <taxon>Oceanospirillales</taxon>
        <taxon>Halomonadaceae</taxon>
        <taxon>Vreelandella</taxon>
    </lineage>
</organism>